<dbReference type="Pfam" id="PF00359">
    <property type="entry name" value="PTS_EIIA_2"/>
    <property type="match status" value="1"/>
</dbReference>
<dbReference type="STRING" id="460384.SAMN05216313_11199"/>
<dbReference type="EMBL" id="FOIM01000011">
    <property type="protein sequence ID" value="SET68870.1"/>
    <property type="molecule type" value="Genomic_DNA"/>
</dbReference>
<name>A0A1I0GCZ4_9FIRM</name>
<sequence>MVLADLITENLVLLGVEAGTKEEALKQTSTRLMEQGYVKETFYSALLEREAEYPTGLALPACDIAIPHVSPEHVKRSGIAVAVLKNAVKFRRVDDPEADAKVKIIFNIALDRNGKQVEVLQKLMEFISDEAVLGSILRAKSAGDIIRLVGKVV</sequence>
<evidence type="ECO:0000313" key="3">
    <source>
        <dbReference type="Proteomes" id="UP000198508"/>
    </source>
</evidence>
<dbReference type="InterPro" id="IPR016152">
    <property type="entry name" value="PTrfase/Anion_transptr"/>
</dbReference>
<dbReference type="InterPro" id="IPR002178">
    <property type="entry name" value="PTS_EIIA_type-2_dom"/>
</dbReference>
<dbReference type="PANTHER" id="PTHR47738">
    <property type="entry name" value="PTS SYSTEM FRUCTOSE-LIKE EIIA COMPONENT-RELATED"/>
    <property type="match status" value="1"/>
</dbReference>
<dbReference type="SUPFAM" id="SSF55804">
    <property type="entry name" value="Phoshotransferase/anion transport protein"/>
    <property type="match status" value="1"/>
</dbReference>
<evidence type="ECO:0000259" key="1">
    <source>
        <dbReference type="PROSITE" id="PS51094"/>
    </source>
</evidence>
<dbReference type="AlphaFoldDB" id="A0A1I0GCZ4"/>
<organism evidence="2 3">
    <name type="scientific">Enterocloster lavalensis</name>
    <dbReference type="NCBI Taxonomy" id="460384"/>
    <lineage>
        <taxon>Bacteria</taxon>
        <taxon>Bacillati</taxon>
        <taxon>Bacillota</taxon>
        <taxon>Clostridia</taxon>
        <taxon>Lachnospirales</taxon>
        <taxon>Lachnospiraceae</taxon>
        <taxon>Enterocloster</taxon>
    </lineage>
</organism>
<dbReference type="PROSITE" id="PS51094">
    <property type="entry name" value="PTS_EIIA_TYPE_2"/>
    <property type="match status" value="1"/>
</dbReference>
<dbReference type="RefSeq" id="WP_092363984.1">
    <property type="nucleotide sequence ID" value="NZ_FOIM01000011.1"/>
</dbReference>
<accession>A0A1I0GCZ4</accession>
<reference evidence="3" key="1">
    <citation type="submission" date="2016-10" db="EMBL/GenBank/DDBJ databases">
        <authorList>
            <person name="Varghese N."/>
            <person name="Submissions S."/>
        </authorList>
    </citation>
    <scope>NUCLEOTIDE SEQUENCE [LARGE SCALE GENOMIC DNA]</scope>
    <source>
        <strain evidence="3">NLAE-zl-G277</strain>
    </source>
</reference>
<dbReference type="Gene3D" id="3.40.930.10">
    <property type="entry name" value="Mannitol-specific EII, Chain A"/>
    <property type="match status" value="1"/>
</dbReference>
<gene>
    <name evidence="2" type="ORF">SAMN05216313_11199</name>
</gene>
<dbReference type="CDD" id="cd00211">
    <property type="entry name" value="PTS_IIA_fru"/>
    <property type="match status" value="1"/>
</dbReference>
<dbReference type="InterPro" id="IPR051541">
    <property type="entry name" value="PTS_SugarTrans_NitroReg"/>
</dbReference>
<keyword evidence="3" id="KW-1185">Reference proteome</keyword>
<evidence type="ECO:0000313" key="2">
    <source>
        <dbReference type="EMBL" id="SET68870.1"/>
    </source>
</evidence>
<dbReference type="PANTHER" id="PTHR47738:SF3">
    <property type="entry name" value="PHOSPHOTRANSFERASE SYSTEM MANNITOL_FRUCTOSE-SPECIFIC IIA DOMAIN CONTAINING PROTEIN"/>
    <property type="match status" value="1"/>
</dbReference>
<dbReference type="Proteomes" id="UP000198508">
    <property type="component" value="Unassembled WGS sequence"/>
</dbReference>
<proteinExistence type="predicted"/>
<feature type="domain" description="PTS EIIA type-2" evidence="1">
    <location>
        <begin position="5"/>
        <end position="152"/>
    </location>
</feature>
<protein>
    <submittedName>
        <fullName evidence="2">PTS system IIA component, Gat family</fullName>
    </submittedName>
</protein>